<dbReference type="InterPro" id="IPR004089">
    <property type="entry name" value="MCPsignal_dom"/>
</dbReference>
<sequence>MRLLSPPRAQADTDILRPPARPGPAKLCSDGGVRNGTAGADAAADSAPDTPDPMAAVGQAGLLDALGIPAFVLDPHGHVAGWNAAIEALTGASRDEALGHGQVSELFYPDGRRTRTLADKVVEAPQTAADAFDVGVRDPTVPRYGDTSTMLDQHGQRKHIDFTATPLYEGNRFVGVLEVVVDRTEDVDKRAAVESLVGAVRDTTRDIGNGDLEARVERDTDFDTLDEELLVLVDEFNSMADSLADLVGTVRAQTRELESTAEATAEAAETISGTIAEQHDSLQDGVSEMQSFSAGMEEVAATAERVDRAAETAREAATNGLDASEDAREATTEVVDIGDELVESVAALDETMEDIEEITGIIADVADRTNLLALNANIETARAGEDGDGFAVVAEEVKSLADQTQQHTDRISDSLAELERRTDATADAAARSHDRIESAEDSMEAVFDALAAIAEEVDEAADGIAEVARTTDDQAARIEEVTATLETALEQSARTGDRAADIADATEDQAARVKQLAETVLNEVAEILYRRRRQPTIEAVGRDCHVGCGVVAPSKPRRVFGSRP</sequence>
<dbReference type="Proteomes" id="UP000319894">
    <property type="component" value="Unassembled WGS sequence"/>
</dbReference>
<evidence type="ECO:0000256" key="3">
    <source>
        <dbReference type="PROSITE-ProRule" id="PRU00284"/>
    </source>
</evidence>
<dbReference type="Gene3D" id="3.30.450.20">
    <property type="entry name" value="PAS domain"/>
    <property type="match status" value="1"/>
</dbReference>
<dbReference type="GO" id="GO:0004888">
    <property type="term" value="F:transmembrane signaling receptor activity"/>
    <property type="evidence" value="ECO:0007669"/>
    <property type="project" value="InterPro"/>
</dbReference>
<dbReference type="GO" id="GO:0007165">
    <property type="term" value="P:signal transduction"/>
    <property type="evidence" value="ECO:0007669"/>
    <property type="project" value="UniProtKB-KW"/>
</dbReference>
<feature type="domain" description="HAMP" evidence="7">
    <location>
        <begin position="197"/>
        <end position="248"/>
    </location>
</feature>
<dbReference type="PANTHER" id="PTHR32089:SF112">
    <property type="entry name" value="LYSOZYME-LIKE PROTEIN-RELATED"/>
    <property type="match status" value="1"/>
</dbReference>
<reference evidence="8 9" key="1">
    <citation type="submission" date="2018-06" db="EMBL/GenBank/DDBJ databases">
        <title>Natronomonas sp. F16-60 a new haloarchaeon isolated from a solar saltern of Isla Cristina, Huelva, Spain.</title>
        <authorList>
            <person name="Duran-Viseras A."/>
            <person name="Sanchez-Porro C."/>
            <person name="Ventosa A."/>
        </authorList>
    </citation>
    <scope>NUCLEOTIDE SEQUENCE [LARGE SCALE GENOMIC DNA]</scope>
    <source>
        <strain evidence="8 9">F16-60</strain>
    </source>
</reference>
<dbReference type="PROSITE" id="PS50885">
    <property type="entry name" value="HAMP"/>
    <property type="match status" value="1"/>
</dbReference>
<protein>
    <submittedName>
        <fullName evidence="8">Chemotaxis protein</fullName>
    </submittedName>
</protein>
<dbReference type="PRINTS" id="PR00260">
    <property type="entry name" value="CHEMTRNSDUCR"/>
</dbReference>
<evidence type="ECO:0000259" key="7">
    <source>
        <dbReference type="PROSITE" id="PS50885"/>
    </source>
</evidence>
<comment type="similarity">
    <text evidence="2">Belongs to the methyl-accepting chemotaxis (MCP) protein family.</text>
</comment>
<dbReference type="CDD" id="cd06225">
    <property type="entry name" value="HAMP"/>
    <property type="match status" value="1"/>
</dbReference>
<evidence type="ECO:0000256" key="4">
    <source>
        <dbReference type="SAM" id="MobiDB-lite"/>
    </source>
</evidence>
<dbReference type="SUPFAM" id="SSF55785">
    <property type="entry name" value="PYP-like sensor domain (PAS domain)"/>
    <property type="match status" value="1"/>
</dbReference>
<keyword evidence="9" id="KW-1185">Reference proteome</keyword>
<dbReference type="PROSITE" id="PS50112">
    <property type="entry name" value="PAS"/>
    <property type="match status" value="1"/>
</dbReference>
<gene>
    <name evidence="8" type="ORF">DP107_07220</name>
</gene>
<dbReference type="Pfam" id="PF00015">
    <property type="entry name" value="MCPsignal"/>
    <property type="match status" value="1"/>
</dbReference>
<accession>A0A554NBJ7</accession>
<dbReference type="InterPro" id="IPR013767">
    <property type="entry name" value="PAS_fold"/>
</dbReference>
<feature type="region of interest" description="Disordered" evidence="4">
    <location>
        <begin position="1"/>
        <end position="53"/>
    </location>
</feature>
<evidence type="ECO:0000259" key="5">
    <source>
        <dbReference type="PROSITE" id="PS50111"/>
    </source>
</evidence>
<evidence type="ECO:0000259" key="6">
    <source>
        <dbReference type="PROSITE" id="PS50112"/>
    </source>
</evidence>
<dbReference type="GO" id="GO:0016020">
    <property type="term" value="C:membrane"/>
    <property type="evidence" value="ECO:0007669"/>
    <property type="project" value="InterPro"/>
</dbReference>
<dbReference type="CDD" id="cd00130">
    <property type="entry name" value="PAS"/>
    <property type="match status" value="1"/>
</dbReference>
<dbReference type="InterPro" id="IPR004090">
    <property type="entry name" value="Chemotax_Me-accpt_rcpt"/>
</dbReference>
<dbReference type="InterPro" id="IPR035965">
    <property type="entry name" value="PAS-like_dom_sf"/>
</dbReference>
<dbReference type="SMART" id="SM00304">
    <property type="entry name" value="HAMP"/>
    <property type="match status" value="1"/>
</dbReference>
<organism evidence="8 9">
    <name type="scientific">Haloglomus irregulare</name>
    <dbReference type="NCBI Taxonomy" id="2234134"/>
    <lineage>
        <taxon>Archaea</taxon>
        <taxon>Methanobacteriati</taxon>
        <taxon>Methanobacteriota</taxon>
        <taxon>Stenosarchaea group</taxon>
        <taxon>Halobacteria</taxon>
        <taxon>Halobacteriales</taxon>
        <taxon>Natronomonadaceae</taxon>
        <taxon>Haloglomus</taxon>
    </lineage>
</organism>
<dbReference type="AlphaFoldDB" id="A0A554NBJ7"/>
<comment type="caution">
    <text evidence="8">The sequence shown here is derived from an EMBL/GenBank/DDBJ whole genome shotgun (WGS) entry which is preliminary data.</text>
</comment>
<proteinExistence type="inferred from homology"/>
<evidence type="ECO:0000256" key="1">
    <source>
        <dbReference type="ARBA" id="ARBA00023224"/>
    </source>
</evidence>
<name>A0A554NBJ7_9EURY</name>
<dbReference type="EMBL" id="QMDX01000003">
    <property type="protein sequence ID" value="TSD14753.1"/>
    <property type="molecule type" value="Genomic_DNA"/>
</dbReference>
<evidence type="ECO:0000313" key="9">
    <source>
        <dbReference type="Proteomes" id="UP000319894"/>
    </source>
</evidence>
<feature type="domain" description="Methyl-accepting transducer" evidence="5">
    <location>
        <begin position="253"/>
        <end position="489"/>
    </location>
</feature>
<dbReference type="InterPro" id="IPR003660">
    <property type="entry name" value="HAMP_dom"/>
</dbReference>
<dbReference type="PROSITE" id="PS50111">
    <property type="entry name" value="CHEMOTAXIS_TRANSDUC_2"/>
    <property type="match status" value="1"/>
</dbReference>
<feature type="domain" description="PAS" evidence="6">
    <location>
        <begin position="62"/>
        <end position="110"/>
    </location>
</feature>
<dbReference type="Gene3D" id="1.10.287.950">
    <property type="entry name" value="Methyl-accepting chemotaxis protein"/>
    <property type="match status" value="1"/>
</dbReference>
<dbReference type="GO" id="GO:0006935">
    <property type="term" value="P:chemotaxis"/>
    <property type="evidence" value="ECO:0007669"/>
    <property type="project" value="InterPro"/>
</dbReference>
<dbReference type="SUPFAM" id="SSF58104">
    <property type="entry name" value="Methyl-accepting chemotaxis protein (MCP) signaling domain"/>
    <property type="match status" value="1"/>
</dbReference>
<evidence type="ECO:0000256" key="2">
    <source>
        <dbReference type="ARBA" id="ARBA00029447"/>
    </source>
</evidence>
<dbReference type="Pfam" id="PF00989">
    <property type="entry name" value="PAS"/>
    <property type="match status" value="1"/>
</dbReference>
<dbReference type="InParanoid" id="A0A554NBJ7"/>
<dbReference type="SMART" id="SM00283">
    <property type="entry name" value="MA"/>
    <property type="match status" value="1"/>
</dbReference>
<dbReference type="InterPro" id="IPR000014">
    <property type="entry name" value="PAS"/>
</dbReference>
<feature type="compositionally biased region" description="Low complexity" evidence="4">
    <location>
        <begin position="38"/>
        <end position="53"/>
    </location>
</feature>
<dbReference type="GO" id="GO:0006355">
    <property type="term" value="P:regulation of DNA-templated transcription"/>
    <property type="evidence" value="ECO:0007669"/>
    <property type="project" value="InterPro"/>
</dbReference>
<dbReference type="PANTHER" id="PTHR32089">
    <property type="entry name" value="METHYL-ACCEPTING CHEMOTAXIS PROTEIN MCPB"/>
    <property type="match status" value="1"/>
</dbReference>
<keyword evidence="1 3" id="KW-0807">Transducer</keyword>
<evidence type="ECO:0000313" key="8">
    <source>
        <dbReference type="EMBL" id="TSD14753.1"/>
    </source>
</evidence>